<protein>
    <recommendedName>
        <fullName evidence="4">DUF5017 domain-containing protein</fullName>
    </recommendedName>
</protein>
<proteinExistence type="predicted"/>
<feature type="signal peptide" evidence="1">
    <location>
        <begin position="1"/>
        <end position="22"/>
    </location>
</feature>
<sequence length="314" mass="34343">MKRNLKYVGLLFLGALGFSACKKDTENIFNMFDELSVTYTANSPYAVTEYKDVNVGDSVYIEYTIESAKEDMYVACVFETSAAIPTKIPLNDSQRRKYSGVFKLKMDNRVGKITYRVWALDKAGIYLGDGYKSVTLNVLPDYKYFASREIFIPDSVGKTSNSYISLTSGELFSYANGRDNTSKIDLGLYRSVLTGSSGTVANGFIYGVYALDANPLPFTAYDISSWTNKRATLVAAPKTGQLSAFTNLRTGAQIGSAGKSAKPTLKAITTGLISGSLFYFLTPEGKYGAIYVNSVSSNNSSRGVFLNIDVKIQN</sequence>
<dbReference type="Proteomes" id="UP000594759">
    <property type="component" value="Chromosome"/>
</dbReference>
<reference evidence="2 3" key="1">
    <citation type="submission" date="2020-11" db="EMBL/GenBank/DDBJ databases">
        <title>Pedobacter endophytica, an endophytic bacteria isolated form Carex pumila.</title>
        <authorList>
            <person name="Peng Y."/>
            <person name="Jiang L."/>
            <person name="Lee J."/>
        </authorList>
    </citation>
    <scope>NUCLEOTIDE SEQUENCE [LARGE SCALE GENOMIC DNA]</scope>
    <source>
        <strain evidence="2 3">JBR3-12</strain>
    </source>
</reference>
<dbReference type="AlphaFoldDB" id="A0A7S9L0H1"/>
<accession>A0A7S9L0H1</accession>
<keyword evidence="1" id="KW-0732">Signal</keyword>
<evidence type="ECO:0000313" key="3">
    <source>
        <dbReference type="Proteomes" id="UP000594759"/>
    </source>
</evidence>
<name>A0A7S9L0H1_9SPHI</name>
<dbReference type="EMBL" id="CP064939">
    <property type="protein sequence ID" value="QPH40239.1"/>
    <property type="molecule type" value="Genomic_DNA"/>
</dbReference>
<evidence type="ECO:0000256" key="1">
    <source>
        <dbReference type="SAM" id="SignalP"/>
    </source>
</evidence>
<organism evidence="2 3">
    <name type="scientific">Pedobacter endophyticus</name>
    <dbReference type="NCBI Taxonomy" id="2789740"/>
    <lineage>
        <taxon>Bacteria</taxon>
        <taxon>Pseudomonadati</taxon>
        <taxon>Bacteroidota</taxon>
        <taxon>Sphingobacteriia</taxon>
        <taxon>Sphingobacteriales</taxon>
        <taxon>Sphingobacteriaceae</taxon>
        <taxon>Pedobacter</taxon>
    </lineage>
</organism>
<evidence type="ECO:0008006" key="4">
    <source>
        <dbReference type="Google" id="ProtNLM"/>
    </source>
</evidence>
<dbReference type="RefSeq" id="WP_196099695.1">
    <property type="nucleotide sequence ID" value="NZ_CP064939.1"/>
</dbReference>
<gene>
    <name evidence="2" type="ORF">IZT61_02870</name>
</gene>
<dbReference type="KEGG" id="pex:IZT61_02870"/>
<evidence type="ECO:0000313" key="2">
    <source>
        <dbReference type="EMBL" id="QPH40239.1"/>
    </source>
</evidence>
<dbReference type="PROSITE" id="PS51257">
    <property type="entry name" value="PROKAR_LIPOPROTEIN"/>
    <property type="match status" value="1"/>
</dbReference>
<keyword evidence="3" id="KW-1185">Reference proteome</keyword>
<feature type="chain" id="PRO_5032567882" description="DUF5017 domain-containing protein" evidence="1">
    <location>
        <begin position="23"/>
        <end position="314"/>
    </location>
</feature>